<evidence type="ECO:0000313" key="1">
    <source>
        <dbReference type="EMBL" id="JAE22902.1"/>
    </source>
</evidence>
<organism evidence="1">
    <name type="scientific">Arundo donax</name>
    <name type="common">Giant reed</name>
    <name type="synonym">Donax arundinaceus</name>
    <dbReference type="NCBI Taxonomy" id="35708"/>
    <lineage>
        <taxon>Eukaryota</taxon>
        <taxon>Viridiplantae</taxon>
        <taxon>Streptophyta</taxon>
        <taxon>Embryophyta</taxon>
        <taxon>Tracheophyta</taxon>
        <taxon>Spermatophyta</taxon>
        <taxon>Magnoliopsida</taxon>
        <taxon>Liliopsida</taxon>
        <taxon>Poales</taxon>
        <taxon>Poaceae</taxon>
        <taxon>PACMAD clade</taxon>
        <taxon>Arundinoideae</taxon>
        <taxon>Arundineae</taxon>
        <taxon>Arundo</taxon>
    </lineage>
</organism>
<sequence length="15" mass="1893">MMSSSILRPWILRFR</sequence>
<reference evidence="1" key="1">
    <citation type="submission" date="2014-09" db="EMBL/GenBank/DDBJ databases">
        <authorList>
            <person name="Magalhaes I.L.F."/>
            <person name="Oliveira U."/>
            <person name="Santos F.R."/>
            <person name="Vidigal T.H.D.A."/>
            <person name="Brescovit A.D."/>
            <person name="Santos A.J."/>
        </authorList>
    </citation>
    <scope>NUCLEOTIDE SEQUENCE</scope>
    <source>
        <tissue evidence="1">Shoot tissue taken approximately 20 cm above the soil surface</tissue>
    </source>
</reference>
<dbReference type="EMBL" id="GBRH01174994">
    <property type="protein sequence ID" value="JAE22902.1"/>
    <property type="molecule type" value="Transcribed_RNA"/>
</dbReference>
<protein>
    <submittedName>
        <fullName evidence="1">Uncharacterized protein</fullName>
    </submittedName>
</protein>
<accession>A0A0A9GEH5</accession>
<reference evidence="1" key="2">
    <citation type="journal article" date="2015" name="Data Brief">
        <title>Shoot transcriptome of the giant reed, Arundo donax.</title>
        <authorList>
            <person name="Barrero R.A."/>
            <person name="Guerrero F.D."/>
            <person name="Moolhuijzen P."/>
            <person name="Goolsby J.A."/>
            <person name="Tidwell J."/>
            <person name="Bellgard S.E."/>
            <person name="Bellgard M.I."/>
        </authorList>
    </citation>
    <scope>NUCLEOTIDE SEQUENCE</scope>
    <source>
        <tissue evidence="1">Shoot tissue taken approximately 20 cm above the soil surface</tissue>
    </source>
</reference>
<proteinExistence type="predicted"/>
<name>A0A0A9GEH5_ARUDO</name>